<sequence length="219" mass="23567">MTHVQTNAEEAVREMLKSMGQLLHMDGQKNGIVTIEGEDFMDDGSVIHLKVCIYSEKGEATFDFSGTSLEVYGNWNAPEAITPAAVIYCIRSLVNLDIPLKQGGLAPVKILIPKGSFLSPSDKAVVVGGNACSQGCMNNLTFGDKTFGYYETIGGGSGVGLPWDGTSGVQCHMTNTRMTGPEIFEQRYPVILHEFVIRARTGGAGLQRGGDGLVRQTEF</sequence>
<accession>A0AAV7E7Z8</accession>
<dbReference type="Pfam" id="PF02538">
    <property type="entry name" value="Hydantoinase_B"/>
    <property type="match status" value="1"/>
</dbReference>
<name>A0AAV7E7Z8_ARIFI</name>
<comment type="caution">
    <text evidence="2">The sequence shown here is derived from an EMBL/GenBank/DDBJ whole genome shotgun (WGS) entry which is preliminary data.</text>
</comment>
<keyword evidence="3" id="KW-1185">Reference proteome</keyword>
<feature type="domain" description="Hydantoinase B/oxoprolinase" evidence="1">
    <location>
        <begin position="130"/>
        <end position="219"/>
    </location>
</feature>
<organism evidence="2 3">
    <name type="scientific">Aristolochia fimbriata</name>
    <name type="common">White veined hardy Dutchman's pipe vine</name>
    <dbReference type="NCBI Taxonomy" id="158543"/>
    <lineage>
        <taxon>Eukaryota</taxon>
        <taxon>Viridiplantae</taxon>
        <taxon>Streptophyta</taxon>
        <taxon>Embryophyta</taxon>
        <taxon>Tracheophyta</taxon>
        <taxon>Spermatophyta</taxon>
        <taxon>Magnoliopsida</taxon>
        <taxon>Magnoliidae</taxon>
        <taxon>Piperales</taxon>
        <taxon>Aristolochiaceae</taxon>
        <taxon>Aristolochia</taxon>
    </lineage>
</organism>
<dbReference type="EMBL" id="JAINDJ010000006">
    <property type="protein sequence ID" value="KAG9444967.1"/>
    <property type="molecule type" value="Genomic_DNA"/>
</dbReference>
<dbReference type="Proteomes" id="UP000825729">
    <property type="component" value="Unassembled WGS sequence"/>
</dbReference>
<dbReference type="GO" id="GO:0017168">
    <property type="term" value="F:5-oxoprolinase (ATP-hydrolyzing) activity"/>
    <property type="evidence" value="ECO:0007669"/>
    <property type="project" value="TreeGrafter"/>
</dbReference>
<dbReference type="InterPro" id="IPR045079">
    <property type="entry name" value="Oxoprolinase-like"/>
</dbReference>
<protein>
    <recommendedName>
        <fullName evidence="1">Hydantoinase B/oxoprolinase domain-containing protein</fullName>
    </recommendedName>
</protein>
<dbReference type="GO" id="GO:0005829">
    <property type="term" value="C:cytosol"/>
    <property type="evidence" value="ECO:0007669"/>
    <property type="project" value="TreeGrafter"/>
</dbReference>
<dbReference type="PANTHER" id="PTHR11365">
    <property type="entry name" value="5-OXOPROLINASE RELATED"/>
    <property type="match status" value="1"/>
</dbReference>
<dbReference type="AlphaFoldDB" id="A0AAV7E7Z8"/>
<evidence type="ECO:0000259" key="1">
    <source>
        <dbReference type="Pfam" id="PF02538"/>
    </source>
</evidence>
<evidence type="ECO:0000313" key="3">
    <source>
        <dbReference type="Proteomes" id="UP000825729"/>
    </source>
</evidence>
<dbReference type="PANTHER" id="PTHR11365:SF2">
    <property type="entry name" value="5-OXOPROLINASE"/>
    <property type="match status" value="1"/>
</dbReference>
<dbReference type="GO" id="GO:0006749">
    <property type="term" value="P:glutathione metabolic process"/>
    <property type="evidence" value="ECO:0007669"/>
    <property type="project" value="TreeGrafter"/>
</dbReference>
<reference evidence="2 3" key="1">
    <citation type="submission" date="2021-07" db="EMBL/GenBank/DDBJ databases">
        <title>The Aristolochia fimbriata genome: insights into angiosperm evolution, floral development and chemical biosynthesis.</title>
        <authorList>
            <person name="Jiao Y."/>
        </authorList>
    </citation>
    <scope>NUCLEOTIDE SEQUENCE [LARGE SCALE GENOMIC DNA]</scope>
    <source>
        <strain evidence="2">IBCAS-2021</strain>
        <tissue evidence="2">Leaf</tissue>
    </source>
</reference>
<proteinExistence type="predicted"/>
<gene>
    <name evidence="2" type="ORF">H6P81_016307</name>
</gene>
<dbReference type="InterPro" id="IPR003692">
    <property type="entry name" value="Hydantoinase_B"/>
</dbReference>
<evidence type="ECO:0000313" key="2">
    <source>
        <dbReference type="EMBL" id="KAG9444967.1"/>
    </source>
</evidence>